<dbReference type="GO" id="GO:0004861">
    <property type="term" value="F:cyclin-dependent protein serine/threonine kinase inhibitor activity"/>
    <property type="evidence" value="ECO:0007669"/>
    <property type="project" value="InterPro"/>
</dbReference>
<evidence type="ECO:0000313" key="7">
    <source>
        <dbReference type="EMBL" id="MBW83938.1"/>
    </source>
</evidence>
<dbReference type="Gene3D" id="4.10.365.10">
    <property type="entry name" value="p27"/>
    <property type="match status" value="1"/>
</dbReference>
<feature type="compositionally biased region" description="Polar residues" evidence="5">
    <location>
        <begin position="77"/>
        <end position="111"/>
    </location>
</feature>
<dbReference type="InterPro" id="IPR044275">
    <property type="entry name" value="KRP"/>
</dbReference>
<evidence type="ECO:0000256" key="1">
    <source>
        <dbReference type="ARBA" id="ARBA00004642"/>
    </source>
</evidence>
<evidence type="ECO:0000256" key="5">
    <source>
        <dbReference type="SAM" id="MobiDB-lite"/>
    </source>
</evidence>
<dbReference type="GO" id="GO:0005654">
    <property type="term" value="C:nucleoplasm"/>
    <property type="evidence" value="ECO:0007669"/>
    <property type="project" value="UniProtKB-SubCell"/>
</dbReference>
<name>A0A2P2IRS8_RHIMU</name>
<evidence type="ECO:0000256" key="2">
    <source>
        <dbReference type="ARBA" id="ARBA00010274"/>
    </source>
</evidence>
<dbReference type="InterPro" id="IPR003175">
    <property type="entry name" value="CDI_dom"/>
</dbReference>
<dbReference type="InterPro" id="IPR044898">
    <property type="entry name" value="CDI_dom_sf"/>
</dbReference>
<feature type="compositionally biased region" description="Acidic residues" evidence="5">
    <location>
        <begin position="125"/>
        <end position="136"/>
    </location>
</feature>
<evidence type="ECO:0000256" key="4">
    <source>
        <dbReference type="ARBA" id="ARBA00023306"/>
    </source>
</evidence>
<dbReference type="PIRSF" id="PIRSF017811">
    <property type="entry name" value="CDK_inhib_pln"/>
    <property type="match status" value="1"/>
</dbReference>
<feature type="compositionally biased region" description="Low complexity" evidence="5">
    <location>
        <begin position="188"/>
        <end position="201"/>
    </location>
</feature>
<keyword evidence="3" id="KW-0649">Protein kinase inhibitor</keyword>
<sequence>MGKYMRKTKPTAEVGVMDVNVTIGVRTRAKTLAQRQAMAAPPAAAAAASGGYLQLRSRRLEKPPIALHHSNSKRQKYGNNRLQSAKTILNPNSKSGSRVRTRTADSGSRASAQKEEESAMGENRAEEDIEKNDDEIGGNPNSIDNENESKDLGIEASFGENFLDVEGRDRSTRESTPCSLIREPEAIRTPGSTTRPTSSTETNRRILNSLRGNTNIPTAQEMDDFFAGAEQEQQRQFIEKYNFDPVNDKPLAGRYKWEKLDP</sequence>
<dbReference type="PANTHER" id="PTHR46776">
    <property type="entry name" value="CYCLIN-DEPENDENT KINASE INHIBITOR 4-RELATED"/>
    <property type="match status" value="1"/>
</dbReference>
<comment type="similarity">
    <text evidence="2">Belongs to the CDI family. ICK/KRP subfamily.</text>
</comment>
<proteinExistence type="inferred from homology"/>
<feature type="region of interest" description="Disordered" evidence="5">
    <location>
        <begin position="64"/>
        <end position="148"/>
    </location>
</feature>
<dbReference type="EMBL" id="GGEC01003455">
    <property type="protein sequence ID" value="MBW83938.1"/>
    <property type="molecule type" value="Transcribed_RNA"/>
</dbReference>
<accession>A0A2P2IRS8</accession>
<comment type="subcellular location">
    <subcellularLocation>
        <location evidence="1">Nucleus</location>
        <location evidence="1">Nucleoplasm</location>
    </subcellularLocation>
</comment>
<feature type="domain" description="Cyclin-dependent kinase inhibitor" evidence="6">
    <location>
        <begin position="214"/>
        <end position="260"/>
    </location>
</feature>
<feature type="region of interest" description="Disordered" evidence="5">
    <location>
        <begin position="182"/>
        <end position="202"/>
    </location>
</feature>
<evidence type="ECO:0000259" key="6">
    <source>
        <dbReference type="Pfam" id="PF02234"/>
    </source>
</evidence>
<dbReference type="GO" id="GO:0051726">
    <property type="term" value="P:regulation of cell cycle"/>
    <property type="evidence" value="ECO:0007669"/>
    <property type="project" value="InterPro"/>
</dbReference>
<feature type="region of interest" description="Disordered" evidence="5">
    <location>
        <begin position="239"/>
        <end position="262"/>
    </location>
</feature>
<evidence type="ECO:0000256" key="3">
    <source>
        <dbReference type="ARBA" id="ARBA00023013"/>
    </source>
</evidence>
<dbReference type="AlphaFoldDB" id="A0A2P2IRS8"/>
<organism evidence="7">
    <name type="scientific">Rhizophora mucronata</name>
    <name type="common">Asiatic mangrove</name>
    <dbReference type="NCBI Taxonomy" id="61149"/>
    <lineage>
        <taxon>Eukaryota</taxon>
        <taxon>Viridiplantae</taxon>
        <taxon>Streptophyta</taxon>
        <taxon>Embryophyta</taxon>
        <taxon>Tracheophyta</taxon>
        <taxon>Spermatophyta</taxon>
        <taxon>Magnoliopsida</taxon>
        <taxon>eudicotyledons</taxon>
        <taxon>Gunneridae</taxon>
        <taxon>Pentapetalae</taxon>
        <taxon>rosids</taxon>
        <taxon>fabids</taxon>
        <taxon>Malpighiales</taxon>
        <taxon>Rhizophoraceae</taxon>
        <taxon>Rhizophora</taxon>
    </lineage>
</organism>
<keyword evidence="4" id="KW-0131">Cell cycle</keyword>
<reference evidence="7" key="1">
    <citation type="submission" date="2018-02" db="EMBL/GenBank/DDBJ databases">
        <title>Rhizophora mucronata_Transcriptome.</title>
        <authorList>
            <person name="Meera S.P."/>
            <person name="Sreeshan A."/>
            <person name="Augustine A."/>
        </authorList>
    </citation>
    <scope>NUCLEOTIDE SEQUENCE</scope>
    <source>
        <tissue evidence="7">Leaf</tissue>
    </source>
</reference>
<protein>
    <submittedName>
        <fullName evidence="7">Uncharacterized protein MANES_15G052700</fullName>
    </submittedName>
</protein>
<dbReference type="Pfam" id="PF02234">
    <property type="entry name" value="CDI"/>
    <property type="match status" value="1"/>
</dbReference>